<protein>
    <submittedName>
        <fullName evidence="2">Uncharacterized protein</fullName>
    </submittedName>
</protein>
<proteinExistence type="predicted"/>
<reference evidence="2 3" key="2">
    <citation type="journal article" date="2005" name="Science">
        <title>The genome of the African trypanosome Trypanosoma brucei.</title>
        <authorList>
            <person name="Berriman M."/>
            <person name="Ghedin E."/>
            <person name="Hertz-Fowler C."/>
            <person name="Blandin G."/>
            <person name="Renauld H."/>
            <person name="Bartholomeu D.C."/>
            <person name="Lennard N.J."/>
            <person name="Caler E."/>
            <person name="Hamlin N.E."/>
            <person name="Haas B."/>
            <person name="Bohme U."/>
            <person name="Hannick L."/>
            <person name="Aslett M.A."/>
            <person name="Shallom J."/>
            <person name="Marcello L."/>
            <person name="Hou L."/>
            <person name="Wickstead B."/>
            <person name="Alsmark U.C."/>
            <person name="Arrowsmith C."/>
            <person name="Atkin R.J."/>
            <person name="Barron A.J."/>
            <person name="Bringaud F."/>
            <person name="Brooks K."/>
            <person name="Carrington M."/>
            <person name="Cherevach I."/>
            <person name="Chillingworth T.J."/>
            <person name="Churcher C."/>
            <person name="Clark L.N."/>
            <person name="Corton C.H."/>
            <person name="Cronin A."/>
            <person name="Davies R.M."/>
            <person name="Doggett J."/>
            <person name="Djikeng A."/>
            <person name="Feldblyum T."/>
            <person name="Field M.C."/>
            <person name="Fraser A."/>
            <person name="Goodhead I."/>
            <person name="Hance Z."/>
            <person name="Harper D."/>
            <person name="Harris B.R."/>
            <person name="Hauser H."/>
            <person name="Hostetler J."/>
            <person name="Ivens A."/>
            <person name="Jagels K."/>
            <person name="Johnson D."/>
            <person name="Johnson J."/>
            <person name="Jones K."/>
            <person name="Kerhornou A.X."/>
            <person name="Koo H."/>
            <person name="Larke N."/>
            <person name="Landfear S."/>
            <person name="Larkin C."/>
            <person name="Leech V."/>
            <person name="Line A."/>
            <person name="Lord A."/>
            <person name="Macleod A."/>
            <person name="Mooney P.J."/>
            <person name="Moule S."/>
            <person name="Martin D.M."/>
            <person name="Morgan G.W."/>
            <person name="Mungall K."/>
            <person name="Norbertczak H."/>
            <person name="Ormond D."/>
            <person name="Pai G."/>
            <person name="Peacock C.S."/>
            <person name="Peterson J."/>
            <person name="Quail M.A."/>
            <person name="Rabbinowitsch E."/>
            <person name="Rajandream M.A."/>
            <person name="Reitter C."/>
            <person name="Salzberg S.L."/>
            <person name="Sanders M."/>
            <person name="Schobel S."/>
            <person name="Sharp S."/>
            <person name="Simmonds M."/>
            <person name="Simpson A.J."/>
            <person name="Tallon L."/>
            <person name="Turner C.M."/>
            <person name="Tait A."/>
            <person name="Tivey A.R."/>
            <person name="Van Aken S."/>
            <person name="Walker D."/>
            <person name="Wanless D."/>
            <person name="Wang S."/>
            <person name="White B."/>
            <person name="White O."/>
            <person name="Whitehead S."/>
            <person name="Woodward J."/>
            <person name="Wortman J."/>
            <person name="Adams M.D."/>
            <person name="Embley T.M."/>
            <person name="Gull K."/>
            <person name="Ullu E."/>
            <person name="Barry J.D."/>
            <person name="Fairlamb A.H."/>
            <person name="Opperdoes F."/>
            <person name="Barrell B.G."/>
            <person name="Donelson J.E."/>
            <person name="Hall N."/>
            <person name="Fraser C.M."/>
            <person name="Melville S.E."/>
            <person name="El-Sayed N.M."/>
        </authorList>
    </citation>
    <scope>NUCLEOTIDE SEQUENCE [LARGE SCALE GENOMIC DNA]</scope>
    <source>
        <strain evidence="2 3">927/4 GUTat10.1</strain>
    </source>
</reference>
<evidence type="ECO:0000313" key="2">
    <source>
        <dbReference type="EMBL" id="EAN77008.1"/>
    </source>
</evidence>
<dbReference type="InParanoid" id="Q38DW2"/>
<evidence type="ECO:0000313" key="3">
    <source>
        <dbReference type="Proteomes" id="UP000008524"/>
    </source>
</evidence>
<dbReference type="AlphaFoldDB" id="Q38DW2"/>
<keyword evidence="1" id="KW-0812">Transmembrane</keyword>
<gene>
    <name evidence="2" type="ORF">Tb09.211.1920</name>
</gene>
<dbReference type="PaxDb" id="5691-EAN77008"/>
<keyword evidence="3" id="KW-1185">Reference proteome</keyword>
<organism evidence="2 3">
    <name type="scientific">Trypanosoma brucei brucei (strain 927/4 GUTat10.1)</name>
    <dbReference type="NCBI Taxonomy" id="185431"/>
    <lineage>
        <taxon>Eukaryota</taxon>
        <taxon>Discoba</taxon>
        <taxon>Euglenozoa</taxon>
        <taxon>Kinetoplastea</taxon>
        <taxon>Metakinetoplastina</taxon>
        <taxon>Trypanosomatida</taxon>
        <taxon>Trypanosomatidae</taxon>
        <taxon>Trypanosoma</taxon>
    </lineage>
</organism>
<dbReference type="EMBL" id="CM000207">
    <property type="protein sequence ID" value="EAN77008.1"/>
    <property type="molecule type" value="Genomic_DNA"/>
</dbReference>
<dbReference type="Proteomes" id="UP000008524">
    <property type="component" value="Chromosome 9"/>
</dbReference>
<dbReference type="RefSeq" id="XP_827338.1">
    <property type="nucleotide sequence ID" value="XM_822245.1"/>
</dbReference>
<dbReference type="KEGG" id="tbr:Tb09.211.1920"/>
<name>Q38DW2_TRYB2</name>
<dbReference type="GeneID" id="3660727"/>
<sequence>MSTDVEKFHFMLCLLHVSPVTGAACMCVLITFTYSLYSFFIHIYTNVFAYFILYIRQDVAVGAFFCSCMSPQRRFIHRTFDRAGVGPSAASAGTSVLGVKL</sequence>
<feature type="transmembrane region" description="Helical" evidence="1">
    <location>
        <begin position="12"/>
        <end position="35"/>
    </location>
</feature>
<evidence type="ECO:0000256" key="1">
    <source>
        <dbReference type="SAM" id="Phobius"/>
    </source>
</evidence>
<keyword evidence="1" id="KW-1133">Transmembrane helix</keyword>
<dbReference type="PROSITE" id="PS51257">
    <property type="entry name" value="PROKAR_LIPOPROTEIN"/>
    <property type="match status" value="1"/>
</dbReference>
<accession>Q38DW2</accession>
<keyword evidence="1" id="KW-0472">Membrane</keyword>
<reference evidence="2 3" key="1">
    <citation type="journal article" date="2005" name="Science">
        <title>Comparative genomics of trypanosomatid parasitic protozoa.</title>
        <authorList>
            <person name="El-Sayed N.M."/>
            <person name="Myler P.J."/>
            <person name="Blandin G."/>
            <person name="Berriman M."/>
            <person name="Crabtree J."/>
            <person name="Aggarwal G."/>
            <person name="Caler E."/>
            <person name="Renauld H."/>
            <person name="Worthey E.A."/>
            <person name="Hertz-Fowler C."/>
            <person name="Ghedin E."/>
            <person name="Peacock C."/>
            <person name="Bartholomeu D.C."/>
            <person name="Haas B.J."/>
            <person name="Tran A.N."/>
            <person name="Wortman J.R."/>
            <person name="Alsmark U.C."/>
            <person name="Angiuoli S."/>
            <person name="Anupama A."/>
            <person name="Badger J."/>
            <person name="Bringaud F."/>
            <person name="Cadag E."/>
            <person name="Carlton J.M."/>
            <person name="Cerqueira G.C."/>
            <person name="Creasy T."/>
            <person name="Delcher A.L."/>
            <person name="Djikeng A."/>
            <person name="Embley T.M."/>
            <person name="Hauser C."/>
            <person name="Ivens A.C."/>
            <person name="Kummerfeld S.K."/>
            <person name="Pereira-Leal J.B."/>
            <person name="Nilsson D."/>
            <person name="Peterson J."/>
            <person name="Salzberg S.L."/>
            <person name="Shallom J."/>
            <person name="Silva J.C."/>
            <person name="Sundaram J."/>
            <person name="Westenberger S."/>
            <person name="White O."/>
            <person name="Melville S.E."/>
            <person name="Donelson J.E."/>
            <person name="Andersson B."/>
            <person name="Stuart K.D."/>
            <person name="Hall N."/>
        </authorList>
    </citation>
    <scope>NUCLEOTIDE SEQUENCE [LARGE SCALE GENOMIC DNA]</scope>
    <source>
        <strain evidence="2 3">927/4 GUTat10.1</strain>
    </source>
</reference>